<name>A0A1E7EKM6_9STRA</name>
<dbReference type="EMBL" id="KV784408">
    <property type="protein sequence ID" value="OEU06446.1"/>
    <property type="molecule type" value="Genomic_DNA"/>
</dbReference>
<evidence type="ECO:0000313" key="4">
    <source>
        <dbReference type="Proteomes" id="UP000095751"/>
    </source>
</evidence>
<keyword evidence="1" id="KW-0863">Zinc-finger</keyword>
<dbReference type="SMART" id="SM00184">
    <property type="entry name" value="RING"/>
    <property type="match status" value="1"/>
</dbReference>
<proteinExistence type="predicted"/>
<dbReference type="AlphaFoldDB" id="A0A1E7EKM6"/>
<dbReference type="InParanoid" id="A0A1E7EKM6"/>
<gene>
    <name evidence="3" type="ORF">FRACYDRAFT_254463</name>
</gene>
<accession>A0A1E7EKM6</accession>
<dbReference type="InterPro" id="IPR001841">
    <property type="entry name" value="Znf_RING"/>
</dbReference>
<organism evidence="3 4">
    <name type="scientific">Fragilariopsis cylindrus CCMP1102</name>
    <dbReference type="NCBI Taxonomy" id="635003"/>
    <lineage>
        <taxon>Eukaryota</taxon>
        <taxon>Sar</taxon>
        <taxon>Stramenopiles</taxon>
        <taxon>Ochrophyta</taxon>
        <taxon>Bacillariophyta</taxon>
        <taxon>Bacillariophyceae</taxon>
        <taxon>Bacillariophycidae</taxon>
        <taxon>Bacillariales</taxon>
        <taxon>Bacillariaceae</taxon>
        <taxon>Fragilariopsis</taxon>
    </lineage>
</organism>
<dbReference type="SUPFAM" id="SSF57850">
    <property type="entry name" value="RING/U-box"/>
    <property type="match status" value="1"/>
</dbReference>
<protein>
    <recommendedName>
        <fullName evidence="2">RING-type domain-containing protein</fullName>
    </recommendedName>
</protein>
<dbReference type="Proteomes" id="UP000095751">
    <property type="component" value="Unassembled WGS sequence"/>
</dbReference>
<evidence type="ECO:0000256" key="1">
    <source>
        <dbReference type="PROSITE-ProRule" id="PRU00175"/>
    </source>
</evidence>
<dbReference type="KEGG" id="fcy:FRACYDRAFT_254463"/>
<reference evidence="3 4" key="1">
    <citation type="submission" date="2016-09" db="EMBL/GenBank/DDBJ databases">
        <title>Extensive genetic diversity and differential bi-allelic expression allows diatom success in the polar Southern Ocean.</title>
        <authorList>
            <consortium name="DOE Joint Genome Institute"/>
            <person name="Mock T."/>
            <person name="Otillar R.P."/>
            <person name="Strauss J."/>
            <person name="Dupont C."/>
            <person name="Frickenhaus S."/>
            <person name="Maumus F."/>
            <person name="Mcmullan M."/>
            <person name="Sanges R."/>
            <person name="Schmutz J."/>
            <person name="Toseland A."/>
            <person name="Valas R."/>
            <person name="Veluchamy A."/>
            <person name="Ward B.J."/>
            <person name="Allen A."/>
            <person name="Barry K."/>
            <person name="Falciatore A."/>
            <person name="Ferrante M."/>
            <person name="Fortunato A.E."/>
            <person name="Gloeckner G."/>
            <person name="Gruber A."/>
            <person name="Hipkin R."/>
            <person name="Janech M."/>
            <person name="Kroth P."/>
            <person name="Leese F."/>
            <person name="Lindquist E."/>
            <person name="Lyon B.R."/>
            <person name="Martin J."/>
            <person name="Mayer C."/>
            <person name="Parker M."/>
            <person name="Quesneville H."/>
            <person name="Raymond J."/>
            <person name="Uhlig C."/>
            <person name="Valentin K.U."/>
            <person name="Worden A.Z."/>
            <person name="Armbrust E.V."/>
            <person name="Bowler C."/>
            <person name="Green B."/>
            <person name="Moulton V."/>
            <person name="Van Oosterhout C."/>
            <person name="Grigoriev I."/>
        </authorList>
    </citation>
    <scope>NUCLEOTIDE SEQUENCE [LARGE SCALE GENOMIC DNA]</scope>
    <source>
        <strain evidence="3 4">CCMP1102</strain>
    </source>
</reference>
<evidence type="ECO:0000259" key="2">
    <source>
        <dbReference type="PROSITE" id="PS50089"/>
    </source>
</evidence>
<keyword evidence="1" id="KW-0862">Zinc</keyword>
<dbReference type="Gene3D" id="3.30.40.10">
    <property type="entry name" value="Zinc/RING finger domain, C3HC4 (zinc finger)"/>
    <property type="match status" value="1"/>
</dbReference>
<dbReference type="InterPro" id="IPR036410">
    <property type="entry name" value="HSP_DnaJ_Cys-rich_dom_sf"/>
</dbReference>
<dbReference type="InterPro" id="IPR036280">
    <property type="entry name" value="Multihaem_cyt_sf"/>
</dbReference>
<dbReference type="Gene3D" id="2.10.230.10">
    <property type="entry name" value="Heat shock protein DnaJ, cysteine-rich domain"/>
    <property type="match status" value="2"/>
</dbReference>
<keyword evidence="4" id="KW-1185">Reference proteome</keyword>
<sequence>MSLRQLQDESRNAGLIATGNTNQLRKRLFEWNKSQSQNVEPDTTSEEKFVCPICLNVASDVLESSCCGNLYCRECAGTAFKTTKACPTCRKAHDGLGIPESWQHSTWIERQINEFAPKCACGRNIPKVELLEHGKVCPKLNRPCSKCKSTGSFVTTTGRTMNCNACQGTKVLLGFEWKKCFKCKGTGAYHTTVLPYRSHCQPCSGIGALKGKDWTMCTKCSGIGAHFSVDPKKGFVNCSACNSNGVLKGVDWTKCFKCEGTGAYNIAVSPYRSVCQPCQARGQLKGKNWTKCFRCKGIGGLNKKNCNACDSNGVLVGVDWTNCAKCEGIGSLTVLTPRVCDVECDACTAMGYLKGLGWVSCTKCAGNGGHATKSGTIVNCSTCNGSAQVKRRFIPNPSTRSPDSTDS</sequence>
<keyword evidence="1" id="KW-0479">Metal-binding</keyword>
<dbReference type="OrthoDB" id="265776at2759"/>
<dbReference type="SUPFAM" id="SSF48695">
    <property type="entry name" value="Multiheme cytochromes"/>
    <property type="match status" value="1"/>
</dbReference>
<dbReference type="SUPFAM" id="SSF57938">
    <property type="entry name" value="DnaJ/Hsp40 cysteine-rich domain"/>
    <property type="match status" value="2"/>
</dbReference>
<evidence type="ECO:0000313" key="3">
    <source>
        <dbReference type="EMBL" id="OEU06446.1"/>
    </source>
</evidence>
<feature type="domain" description="RING-type" evidence="2">
    <location>
        <begin position="51"/>
        <end position="90"/>
    </location>
</feature>
<dbReference type="GO" id="GO:0008270">
    <property type="term" value="F:zinc ion binding"/>
    <property type="evidence" value="ECO:0007669"/>
    <property type="project" value="UniProtKB-KW"/>
</dbReference>
<dbReference type="PROSITE" id="PS50089">
    <property type="entry name" value="ZF_RING_2"/>
    <property type="match status" value="1"/>
</dbReference>
<dbReference type="InterPro" id="IPR013083">
    <property type="entry name" value="Znf_RING/FYVE/PHD"/>
</dbReference>